<gene>
    <name evidence="1" type="ORF">RPERSI_LOCUS28391</name>
</gene>
<accession>A0ACA9SAN4</accession>
<sequence>LLERQRALAALKCSKLFRRDVVIPLVNELNLDFSYYGIQYNSSQCGTHKRFDPAKSLTFIPLQRNFTLDYGTGTVISGYVGQDTVILGLSRQIGQVATDKSFMNLGGIDVNAYIGNIVDGISIGGVNSSALNDT</sequence>
<comment type="caution">
    <text evidence="1">The sequence shown here is derived from an EMBL/GenBank/DDBJ whole genome shotgun (WGS) entry which is preliminary data.</text>
</comment>
<reference evidence="1" key="1">
    <citation type="submission" date="2021-06" db="EMBL/GenBank/DDBJ databases">
        <authorList>
            <person name="Kallberg Y."/>
            <person name="Tangrot J."/>
            <person name="Rosling A."/>
        </authorList>
    </citation>
    <scope>NUCLEOTIDE SEQUENCE</scope>
    <source>
        <strain evidence="1">MA461A</strain>
    </source>
</reference>
<name>A0ACA9SAN4_9GLOM</name>
<evidence type="ECO:0000313" key="2">
    <source>
        <dbReference type="Proteomes" id="UP000789920"/>
    </source>
</evidence>
<keyword evidence="2" id="KW-1185">Reference proteome</keyword>
<feature type="non-terminal residue" evidence="1">
    <location>
        <position position="1"/>
    </location>
</feature>
<feature type="non-terminal residue" evidence="1">
    <location>
        <position position="134"/>
    </location>
</feature>
<evidence type="ECO:0000313" key="1">
    <source>
        <dbReference type="EMBL" id="CAG8832236.1"/>
    </source>
</evidence>
<proteinExistence type="predicted"/>
<dbReference type="EMBL" id="CAJVQC010103209">
    <property type="protein sequence ID" value="CAG8832236.1"/>
    <property type="molecule type" value="Genomic_DNA"/>
</dbReference>
<organism evidence="1 2">
    <name type="scientific">Racocetra persica</name>
    <dbReference type="NCBI Taxonomy" id="160502"/>
    <lineage>
        <taxon>Eukaryota</taxon>
        <taxon>Fungi</taxon>
        <taxon>Fungi incertae sedis</taxon>
        <taxon>Mucoromycota</taxon>
        <taxon>Glomeromycotina</taxon>
        <taxon>Glomeromycetes</taxon>
        <taxon>Diversisporales</taxon>
        <taxon>Gigasporaceae</taxon>
        <taxon>Racocetra</taxon>
    </lineage>
</organism>
<dbReference type="Proteomes" id="UP000789920">
    <property type="component" value="Unassembled WGS sequence"/>
</dbReference>
<protein>
    <submittedName>
        <fullName evidence="1">11900_t:CDS:1</fullName>
    </submittedName>
</protein>